<dbReference type="CDD" id="cd00143">
    <property type="entry name" value="PP2Cc"/>
    <property type="match status" value="1"/>
</dbReference>
<feature type="domain" description="PPM-type phosphatase" evidence="1">
    <location>
        <begin position="17"/>
        <end position="250"/>
    </location>
</feature>
<dbReference type="InterPro" id="IPR001932">
    <property type="entry name" value="PPM-type_phosphatase-like_dom"/>
</dbReference>
<dbReference type="Pfam" id="PF13672">
    <property type="entry name" value="PP2C_2"/>
    <property type="match status" value="1"/>
</dbReference>
<dbReference type="PANTHER" id="PTHR47992">
    <property type="entry name" value="PROTEIN PHOSPHATASE"/>
    <property type="match status" value="1"/>
</dbReference>
<evidence type="ECO:0000259" key="1">
    <source>
        <dbReference type="PROSITE" id="PS51746"/>
    </source>
</evidence>
<dbReference type="Gene3D" id="3.60.40.10">
    <property type="entry name" value="PPM-type phosphatase domain"/>
    <property type="match status" value="1"/>
</dbReference>
<dbReference type="GO" id="GO:0004722">
    <property type="term" value="F:protein serine/threonine phosphatase activity"/>
    <property type="evidence" value="ECO:0007669"/>
    <property type="project" value="InterPro"/>
</dbReference>
<keyword evidence="3" id="KW-1185">Reference proteome</keyword>
<dbReference type="InterPro" id="IPR015655">
    <property type="entry name" value="PP2C"/>
</dbReference>
<protein>
    <submittedName>
        <fullName evidence="2">Protein phosphatase</fullName>
    </submittedName>
</protein>
<gene>
    <name evidence="2" type="ORF">N802_04910</name>
</gene>
<dbReference type="InterPro" id="IPR036457">
    <property type="entry name" value="PPM-type-like_dom_sf"/>
</dbReference>
<organism evidence="2 3">
    <name type="scientific">Knoellia sinensis KCTC 19936</name>
    <dbReference type="NCBI Taxonomy" id="1385520"/>
    <lineage>
        <taxon>Bacteria</taxon>
        <taxon>Bacillati</taxon>
        <taxon>Actinomycetota</taxon>
        <taxon>Actinomycetes</taxon>
        <taxon>Micrococcales</taxon>
        <taxon>Intrasporangiaceae</taxon>
        <taxon>Knoellia</taxon>
    </lineage>
</organism>
<comment type="caution">
    <text evidence="2">The sequence shown here is derived from an EMBL/GenBank/DDBJ whole genome shotgun (WGS) entry which is preliminary data.</text>
</comment>
<dbReference type="SMART" id="SM00332">
    <property type="entry name" value="PP2Cc"/>
    <property type="match status" value="1"/>
</dbReference>
<dbReference type="eggNOG" id="COG0631">
    <property type="taxonomic scope" value="Bacteria"/>
</dbReference>
<sequence length="271" mass="28973">MSGRHYAALTGPDVTIRSGAATHVGRVRDHNEDSLIAEGRVYAVADGMGGHAAGEVASGIAVQCLGELNARDRVRSEDVVALLRHTNARILESAAAHPEQTGMGTTVAGLTVVDAGGADHWIVFNIGDSRVYRFLGNRMSLVTQDHSEVREMVDAGLITAEEALRHPMRNIITRSLGTNPGPNADVWVFPPHPGERFVLCSDGLTNELDDRTIMVALQKYDDPQVVADHLCQAAVEAGGRDNISVVVVAFDADDDDSDEADTAPRHTLIPT</sequence>
<accession>A0A0A0J243</accession>
<dbReference type="OrthoDB" id="9801841at2"/>
<proteinExistence type="predicted"/>
<dbReference type="PROSITE" id="PS51746">
    <property type="entry name" value="PPM_2"/>
    <property type="match status" value="1"/>
</dbReference>
<dbReference type="EMBL" id="AVPJ01000013">
    <property type="protein sequence ID" value="KGN31173.1"/>
    <property type="molecule type" value="Genomic_DNA"/>
</dbReference>
<reference evidence="2 3" key="1">
    <citation type="submission" date="2013-08" db="EMBL/GenBank/DDBJ databases">
        <title>The genome sequence of Knoellia sinensis.</title>
        <authorList>
            <person name="Zhu W."/>
            <person name="Wang G."/>
        </authorList>
    </citation>
    <scope>NUCLEOTIDE SEQUENCE [LARGE SCALE GENOMIC DNA]</scope>
    <source>
        <strain evidence="2 3">KCTC 19936</strain>
    </source>
</reference>
<dbReference type="STRING" id="1385520.N802_04910"/>
<dbReference type="Proteomes" id="UP000030002">
    <property type="component" value="Unassembled WGS sequence"/>
</dbReference>
<dbReference type="AlphaFoldDB" id="A0A0A0J243"/>
<name>A0A0A0J243_9MICO</name>
<dbReference type="SMART" id="SM00331">
    <property type="entry name" value="PP2C_SIG"/>
    <property type="match status" value="1"/>
</dbReference>
<dbReference type="RefSeq" id="WP_052110007.1">
    <property type="nucleotide sequence ID" value="NZ_AVPJ01000013.1"/>
</dbReference>
<dbReference type="SUPFAM" id="SSF81606">
    <property type="entry name" value="PP2C-like"/>
    <property type="match status" value="1"/>
</dbReference>
<evidence type="ECO:0000313" key="3">
    <source>
        <dbReference type="Proteomes" id="UP000030002"/>
    </source>
</evidence>
<evidence type="ECO:0000313" key="2">
    <source>
        <dbReference type="EMBL" id="KGN31173.1"/>
    </source>
</evidence>